<feature type="region of interest" description="Disordered" evidence="2">
    <location>
        <begin position="84"/>
        <end position="144"/>
    </location>
</feature>
<evidence type="ECO:0008006" key="6">
    <source>
        <dbReference type="Google" id="ProtNLM"/>
    </source>
</evidence>
<feature type="compositionally biased region" description="Basic and acidic residues" evidence="2">
    <location>
        <begin position="121"/>
        <end position="130"/>
    </location>
</feature>
<feature type="chain" id="PRO_5002681396" description="MetA-pathway of phenol degradation-like protein" evidence="3">
    <location>
        <begin position="30"/>
        <end position="449"/>
    </location>
</feature>
<feature type="signal peptide" evidence="3">
    <location>
        <begin position="1"/>
        <end position="29"/>
    </location>
</feature>
<protein>
    <recommendedName>
        <fullName evidence="6">MetA-pathway of phenol degradation-like protein</fullName>
    </recommendedName>
</protein>
<dbReference type="STRING" id="349163.Acry_2587"/>
<dbReference type="eggNOG" id="COG2885">
    <property type="taxonomic scope" value="Bacteria"/>
</dbReference>
<dbReference type="InterPro" id="IPR006311">
    <property type="entry name" value="TAT_signal"/>
</dbReference>
<keyword evidence="5" id="KW-1185">Reference proteome</keyword>
<evidence type="ECO:0000256" key="1">
    <source>
        <dbReference type="SAM" id="Coils"/>
    </source>
</evidence>
<proteinExistence type="predicted"/>
<dbReference type="Proteomes" id="UP000000245">
    <property type="component" value="Chromosome"/>
</dbReference>
<evidence type="ECO:0000256" key="3">
    <source>
        <dbReference type="SAM" id="SignalP"/>
    </source>
</evidence>
<dbReference type="PROSITE" id="PS51318">
    <property type="entry name" value="TAT"/>
    <property type="match status" value="1"/>
</dbReference>
<accession>A5G1P6</accession>
<evidence type="ECO:0000256" key="2">
    <source>
        <dbReference type="SAM" id="MobiDB-lite"/>
    </source>
</evidence>
<dbReference type="RefSeq" id="WP_012040162.1">
    <property type="nucleotide sequence ID" value="NC_009484.1"/>
</dbReference>
<dbReference type="EMBL" id="CP000697">
    <property type="protein sequence ID" value="ABQ31778.1"/>
    <property type="molecule type" value="Genomic_DNA"/>
</dbReference>
<reference evidence="4 5" key="1">
    <citation type="submission" date="2007-05" db="EMBL/GenBank/DDBJ databases">
        <title>Complete sequence of chromosome of Acidiphilium cryptum JF-5.</title>
        <authorList>
            <consortium name="US DOE Joint Genome Institute"/>
            <person name="Copeland A."/>
            <person name="Lucas S."/>
            <person name="Lapidus A."/>
            <person name="Barry K."/>
            <person name="Detter J.C."/>
            <person name="Glavina del Rio T."/>
            <person name="Hammon N."/>
            <person name="Israni S."/>
            <person name="Dalin E."/>
            <person name="Tice H."/>
            <person name="Pitluck S."/>
            <person name="Sims D."/>
            <person name="Brettin T."/>
            <person name="Bruce D."/>
            <person name="Han C."/>
            <person name="Schmutz J."/>
            <person name="Larimer F."/>
            <person name="Land M."/>
            <person name="Hauser L."/>
            <person name="Kyrpides N."/>
            <person name="Kim E."/>
            <person name="Magnuson T."/>
            <person name="Richardson P."/>
        </authorList>
    </citation>
    <scope>NUCLEOTIDE SEQUENCE [LARGE SCALE GENOMIC DNA]</scope>
    <source>
        <strain evidence="4 5">JF-5</strain>
    </source>
</reference>
<feature type="coiled-coil region" evidence="1">
    <location>
        <begin position="41"/>
        <end position="75"/>
    </location>
</feature>
<keyword evidence="3" id="KW-0732">Signal</keyword>
<keyword evidence="1" id="KW-0175">Coiled coil</keyword>
<feature type="compositionally biased region" description="Low complexity" evidence="2">
    <location>
        <begin position="93"/>
        <end position="111"/>
    </location>
</feature>
<dbReference type="AlphaFoldDB" id="A5G1P6"/>
<evidence type="ECO:0000313" key="5">
    <source>
        <dbReference type="Proteomes" id="UP000000245"/>
    </source>
</evidence>
<gene>
    <name evidence="4" type="ordered locus">Acry_2587</name>
</gene>
<dbReference type="SUPFAM" id="SSF56935">
    <property type="entry name" value="Porins"/>
    <property type="match status" value="1"/>
</dbReference>
<sequence length="449" mass="47000">MRTDTRRRRRATAAAALLAATGFALPAAAAPAEAAGDGASLEQLRASIARAEARLEKTRAELDRERAELDRQGALLDAEMRRIRGAGPGPTVAAQNPADATAPADTAPPSAEQTSAPITEPKPKERREARVLQTSPLQSVGGVLTPRGTLVIDPSLEYDYSAEDQLSLNGFTILPGITFGQLLLARVRQSVITPALTLRYGLTDRLELSAKIPFVYAYQETVTQSILQQSGGGTTVNVLAPSAHAAGLGDIQFGASYQFNSGADGMPILVGNAIFKTATGTSPFSVPVYTTNDPNGGIISGIQKKVPTGTGFYSLEPSLTVLYPTAPGILFANLLYIHNFGRTVEVQDPGGGPPIPADAKPGDAVAATFGIGFALNDQTTFTLSYQQEHVFGATFNHAAVKGSSYDFGTFNFGVGYQLSKSTTINLGVGIGAGPNAPVAKVLIDVPIRF</sequence>
<dbReference type="KEGG" id="acr:Acry_2587"/>
<dbReference type="HOGENOM" id="CLU_041778_0_0_5"/>
<name>A5G1P6_ACICJ</name>
<evidence type="ECO:0000313" key="4">
    <source>
        <dbReference type="EMBL" id="ABQ31778.1"/>
    </source>
</evidence>
<organism evidence="4 5">
    <name type="scientific">Acidiphilium cryptum (strain JF-5)</name>
    <dbReference type="NCBI Taxonomy" id="349163"/>
    <lineage>
        <taxon>Bacteria</taxon>
        <taxon>Pseudomonadati</taxon>
        <taxon>Pseudomonadota</taxon>
        <taxon>Alphaproteobacteria</taxon>
        <taxon>Acetobacterales</taxon>
        <taxon>Acidocellaceae</taxon>
        <taxon>Acidiphilium</taxon>
    </lineage>
</organism>